<feature type="region of interest" description="Disordered" evidence="1">
    <location>
        <begin position="456"/>
        <end position="481"/>
    </location>
</feature>
<name>A0A8T2QQ24_CERRI</name>
<feature type="domain" description="TPX2 central" evidence="2">
    <location>
        <begin position="358"/>
        <end position="525"/>
    </location>
</feature>
<sequence length="661" mass="75388">MSVEQELRKPSYMEFILDPKYEFCAPQFFDFCLGETDEEAAAAERWFTGALGHSSSPLVGNVKTVEELSQGCSLEKHIEIQKLLVRVTPEPSKIVKSHIFSNIVEDRATTTAVTATNCLNQDKEYIDAHLGENIATKEVATDTSQNGSKEKSCLPKEKFPQRFAELQGNRVPIISGRVVPSRWKQFEQHKQCTLRNTNSSDASIRFTGFKRCRTGHQQIAVNDETDAAMKRKVEGCQVTNASGQKSPIHSTISQQCDLNGEKRQPKRQKLEGGQFGHVMHSKTPRHILSLTVPHEFHFHTDKRAHIHAQCIADAQVQMDPSSSMPYISVAEMVQRFQTNILADFKTQGKLATSRKRNLKLTYPKEPLLGTSLRMRHTCIKSTAEREEEMLAKLPKFRARPVNKRILQGATLLPPPRKTPQLPEFQEFNLKTMERALMHHNHYVNASIPMTVTISSSNNEQQGLSREEPDHESHPRIRKKEPEKELSILSKFKARPLDRRIFLSRGELGVFRVSKRQVTVPKEFQFATNQRAQQHSITAAEQQKQGFNQSRKYSENFMPYGSCSQQTSNGPSYCEKNRKPLIEIQQQLPLGQRIQQTKLKKNENDLSFQDVGRVDLNSQPFLRTDDFSQQIRSMSESMQHLAPAILVEPNAARTTFSAYYMR</sequence>
<evidence type="ECO:0000313" key="4">
    <source>
        <dbReference type="Proteomes" id="UP000825935"/>
    </source>
</evidence>
<dbReference type="InterPro" id="IPR009675">
    <property type="entry name" value="TPX2_fam"/>
</dbReference>
<dbReference type="GO" id="GO:0060236">
    <property type="term" value="P:regulation of mitotic spindle organization"/>
    <property type="evidence" value="ECO:0007669"/>
    <property type="project" value="InterPro"/>
</dbReference>
<gene>
    <name evidence="3" type="ORF">KP509_33G028200</name>
</gene>
<protein>
    <recommendedName>
        <fullName evidence="2">TPX2 central domain-containing protein</fullName>
    </recommendedName>
</protein>
<dbReference type="GO" id="GO:0005819">
    <property type="term" value="C:spindle"/>
    <property type="evidence" value="ECO:0007669"/>
    <property type="project" value="InterPro"/>
</dbReference>
<comment type="caution">
    <text evidence="3">The sequence shown here is derived from an EMBL/GenBank/DDBJ whole genome shotgun (WGS) entry which is preliminary data.</text>
</comment>
<dbReference type="OrthoDB" id="1684416at2759"/>
<dbReference type="PANTHER" id="PTHR14326:SF44">
    <property type="entry name" value="TARGETING PROTEIN FOR XKLP2"/>
    <property type="match status" value="1"/>
</dbReference>
<proteinExistence type="predicted"/>
<reference evidence="3" key="1">
    <citation type="submission" date="2021-08" db="EMBL/GenBank/DDBJ databases">
        <title>WGS assembly of Ceratopteris richardii.</title>
        <authorList>
            <person name="Marchant D.B."/>
            <person name="Chen G."/>
            <person name="Jenkins J."/>
            <person name="Shu S."/>
            <person name="Leebens-Mack J."/>
            <person name="Grimwood J."/>
            <person name="Schmutz J."/>
            <person name="Soltis P."/>
            <person name="Soltis D."/>
            <person name="Chen Z.-H."/>
        </authorList>
    </citation>
    <scope>NUCLEOTIDE SEQUENCE</scope>
    <source>
        <strain evidence="3">Whitten #5841</strain>
        <tissue evidence="3">Leaf</tissue>
    </source>
</reference>
<accession>A0A8T2QQ24</accession>
<organism evidence="3 4">
    <name type="scientific">Ceratopteris richardii</name>
    <name type="common">Triangle waterfern</name>
    <dbReference type="NCBI Taxonomy" id="49495"/>
    <lineage>
        <taxon>Eukaryota</taxon>
        <taxon>Viridiplantae</taxon>
        <taxon>Streptophyta</taxon>
        <taxon>Embryophyta</taxon>
        <taxon>Tracheophyta</taxon>
        <taxon>Polypodiopsida</taxon>
        <taxon>Polypodiidae</taxon>
        <taxon>Polypodiales</taxon>
        <taxon>Pteridineae</taxon>
        <taxon>Pteridaceae</taxon>
        <taxon>Parkerioideae</taxon>
        <taxon>Ceratopteris</taxon>
    </lineage>
</organism>
<evidence type="ECO:0000313" key="3">
    <source>
        <dbReference type="EMBL" id="KAH7285441.1"/>
    </source>
</evidence>
<dbReference type="EMBL" id="CM035438">
    <property type="protein sequence ID" value="KAH7285437.1"/>
    <property type="molecule type" value="Genomic_DNA"/>
</dbReference>
<dbReference type="PANTHER" id="PTHR14326">
    <property type="entry name" value="TARGETING PROTEIN FOR XKLP2"/>
    <property type="match status" value="1"/>
</dbReference>
<dbReference type="GO" id="GO:0005874">
    <property type="term" value="C:microtubule"/>
    <property type="evidence" value="ECO:0007669"/>
    <property type="project" value="InterPro"/>
</dbReference>
<dbReference type="Pfam" id="PF12214">
    <property type="entry name" value="TPX2_importin"/>
    <property type="match status" value="1"/>
</dbReference>
<feature type="compositionally biased region" description="Basic and acidic residues" evidence="1">
    <location>
        <begin position="464"/>
        <end position="481"/>
    </location>
</feature>
<dbReference type="InterPro" id="IPR027330">
    <property type="entry name" value="TPX2_central_dom"/>
</dbReference>
<dbReference type="EMBL" id="CM035438">
    <property type="protein sequence ID" value="KAH7285441.1"/>
    <property type="molecule type" value="Genomic_DNA"/>
</dbReference>
<keyword evidence="4" id="KW-1185">Reference proteome</keyword>
<dbReference type="AlphaFoldDB" id="A0A8T2QQ24"/>
<dbReference type="Proteomes" id="UP000825935">
    <property type="component" value="Chromosome 33"/>
</dbReference>
<evidence type="ECO:0000256" key="1">
    <source>
        <dbReference type="SAM" id="MobiDB-lite"/>
    </source>
</evidence>
<evidence type="ECO:0000259" key="2">
    <source>
        <dbReference type="Pfam" id="PF12214"/>
    </source>
</evidence>